<dbReference type="EMBL" id="BMHB01000001">
    <property type="protein sequence ID" value="GGI12511.1"/>
    <property type="molecule type" value="Genomic_DNA"/>
</dbReference>
<evidence type="ECO:0000313" key="2">
    <source>
        <dbReference type="Proteomes" id="UP000626244"/>
    </source>
</evidence>
<dbReference type="RefSeq" id="WP_087997713.1">
    <property type="nucleotide sequence ID" value="NZ_BMHB01000001.1"/>
</dbReference>
<proteinExistence type="predicted"/>
<dbReference type="AlphaFoldDB" id="A0A8J3EXR0"/>
<evidence type="ECO:0000313" key="1">
    <source>
        <dbReference type="EMBL" id="GGI12511.1"/>
    </source>
</evidence>
<comment type="caution">
    <text evidence="1">The sequence shown here is derived from an EMBL/GenBank/DDBJ whole genome shotgun (WGS) entry which is preliminary data.</text>
</comment>
<dbReference type="OrthoDB" id="2629010at2"/>
<gene>
    <name evidence="1" type="ORF">GCM10007380_13280</name>
</gene>
<name>A0A8J3EXR0_9BACI</name>
<keyword evidence="2" id="KW-1185">Reference proteome</keyword>
<protein>
    <recommendedName>
        <fullName evidence="3">YodN</fullName>
    </recommendedName>
</protein>
<dbReference type="Proteomes" id="UP000626244">
    <property type="component" value="Unassembled WGS sequence"/>
</dbReference>
<organism evidence="1 2">
    <name type="scientific">Gottfriedia solisilvae</name>
    <dbReference type="NCBI Taxonomy" id="1516104"/>
    <lineage>
        <taxon>Bacteria</taxon>
        <taxon>Bacillati</taxon>
        <taxon>Bacillota</taxon>
        <taxon>Bacilli</taxon>
        <taxon>Bacillales</taxon>
        <taxon>Bacillaceae</taxon>
        <taxon>Gottfriedia</taxon>
    </lineage>
</organism>
<sequence length="222" mass="26088">MTKKKQPKYNVDDIVVITLYGTVGKITNIKLMDGIFVYEVNNHDGLYVENTLQLLNEYDGKKLEKEWIEVNYSFSFGDLVQVNGYEKEIFRIVGYRTEVWRYKNDAWEDTIYELARITDGEWLEADETDLTLIATAQTANTILKKLRNDKNGITKLDLEKLRSMNDFNKNRNKTTKLEIIDGLLDIYNDYAVLYSIFQDEEYKIVMDLVLKNLNKFSEKKTN</sequence>
<accession>A0A8J3EXR0</accession>
<evidence type="ECO:0008006" key="3">
    <source>
        <dbReference type="Google" id="ProtNLM"/>
    </source>
</evidence>
<reference evidence="2" key="1">
    <citation type="journal article" date="2019" name="Int. J. Syst. Evol. Microbiol.">
        <title>The Global Catalogue of Microorganisms (GCM) 10K type strain sequencing project: providing services to taxonomists for standard genome sequencing and annotation.</title>
        <authorList>
            <consortium name="The Broad Institute Genomics Platform"/>
            <consortium name="The Broad Institute Genome Sequencing Center for Infectious Disease"/>
            <person name="Wu L."/>
            <person name="Ma J."/>
        </authorList>
    </citation>
    <scope>NUCLEOTIDE SEQUENCE [LARGE SCALE GENOMIC DNA]</scope>
    <source>
        <strain evidence="2">CGMCC 1.14993</strain>
    </source>
</reference>